<dbReference type="InterPro" id="IPR001910">
    <property type="entry name" value="Inosine/uridine_hydrolase_dom"/>
</dbReference>
<organism evidence="4 5">
    <name type="scientific">Dermatophilus congolensis</name>
    <dbReference type="NCBI Taxonomy" id="1863"/>
    <lineage>
        <taxon>Bacteria</taxon>
        <taxon>Bacillati</taxon>
        <taxon>Actinomycetota</taxon>
        <taxon>Actinomycetes</taxon>
        <taxon>Micrococcales</taxon>
        <taxon>Dermatophilaceae</taxon>
        <taxon>Dermatophilus</taxon>
    </lineage>
</organism>
<dbReference type="PROSITE" id="PS01247">
    <property type="entry name" value="IUNH"/>
    <property type="match status" value="1"/>
</dbReference>
<evidence type="ECO:0000313" key="4">
    <source>
        <dbReference type="EMBL" id="SNV19609.1"/>
    </source>
</evidence>
<keyword evidence="2 4" id="KW-0326">Glycosidase</keyword>
<name>A0A239VCD9_9MICO</name>
<reference evidence="4 5" key="1">
    <citation type="submission" date="2017-06" db="EMBL/GenBank/DDBJ databases">
        <authorList>
            <consortium name="Pathogen Informatics"/>
        </authorList>
    </citation>
    <scope>NUCLEOTIDE SEQUENCE [LARGE SCALE GENOMIC DNA]</scope>
    <source>
        <strain evidence="4 5">NCTC13039</strain>
    </source>
</reference>
<evidence type="ECO:0000256" key="1">
    <source>
        <dbReference type="ARBA" id="ARBA00022801"/>
    </source>
</evidence>
<dbReference type="EMBL" id="LT906453">
    <property type="protein sequence ID" value="SNV19609.1"/>
    <property type="molecule type" value="Genomic_DNA"/>
</dbReference>
<dbReference type="Pfam" id="PF01156">
    <property type="entry name" value="IU_nuc_hydro"/>
    <property type="match status" value="1"/>
</dbReference>
<dbReference type="KEGG" id="dco:SAMEA4475696_0753"/>
<evidence type="ECO:0000313" key="5">
    <source>
        <dbReference type="Proteomes" id="UP000242637"/>
    </source>
</evidence>
<proteinExistence type="predicted"/>
<dbReference type="RefSeq" id="WP_028327638.1">
    <property type="nucleotide sequence ID" value="NZ_JAAFNI010000001.1"/>
</dbReference>
<keyword evidence="1 4" id="KW-0378">Hydrolase</keyword>
<dbReference type="InterPro" id="IPR036452">
    <property type="entry name" value="Ribo_hydro-like"/>
</dbReference>
<dbReference type="InterPro" id="IPR023186">
    <property type="entry name" value="IUNH"/>
</dbReference>
<dbReference type="GO" id="GO:0008477">
    <property type="term" value="F:purine nucleosidase activity"/>
    <property type="evidence" value="ECO:0007669"/>
    <property type="project" value="TreeGrafter"/>
</dbReference>
<gene>
    <name evidence="4" type="primary">rihB</name>
    <name evidence="4" type="ORF">SAMEA4475696_00753</name>
</gene>
<sequence>MNATPTIILDCDPGIDDAIAILLAQGHPDINLAAITTVGGNSSLHNVTHNALALATLSNITAPIAAGCAQPLNNTYKNATHIHGTDGIGGIPLPTPDRSTDPRHGAQLIIDTIMTNDPDTITLVPIGPMTNIATAITLEPRIINRVHEVVFMGGSHGTGNVTPVAEFNIHADPEAASIVLNADWPITMIGLDLTRQAIATPEVITSIRNINTTTATLVADLLDTYSANYRTTGSSHTGAIVHDPCAVARVLAPTLITCIPAPIHVEQHGTLTRGMTVTDLRTATTTDCHTRTATHLNADGFWELVRTALRRLP</sequence>
<dbReference type="PANTHER" id="PTHR12304">
    <property type="entry name" value="INOSINE-URIDINE PREFERRING NUCLEOSIDE HYDROLASE"/>
    <property type="match status" value="1"/>
</dbReference>
<dbReference type="GO" id="GO:0006152">
    <property type="term" value="P:purine nucleoside catabolic process"/>
    <property type="evidence" value="ECO:0007669"/>
    <property type="project" value="TreeGrafter"/>
</dbReference>
<dbReference type="PANTHER" id="PTHR12304:SF4">
    <property type="entry name" value="URIDINE NUCLEOSIDASE"/>
    <property type="match status" value="1"/>
</dbReference>
<dbReference type="Proteomes" id="UP000242637">
    <property type="component" value="Chromosome 1"/>
</dbReference>
<evidence type="ECO:0000256" key="2">
    <source>
        <dbReference type="ARBA" id="ARBA00023295"/>
    </source>
</evidence>
<protein>
    <submittedName>
        <fullName evidence="4">Pyrimidine-specific ribonucleoside hydrolase rihB</fullName>
        <ecNumber evidence="4">3.2.2.8</ecNumber>
    </submittedName>
</protein>
<feature type="domain" description="Inosine/uridine-preferring nucleoside hydrolase" evidence="3">
    <location>
        <begin position="7"/>
        <end position="303"/>
    </location>
</feature>
<evidence type="ECO:0000259" key="3">
    <source>
        <dbReference type="Pfam" id="PF01156"/>
    </source>
</evidence>
<dbReference type="GO" id="GO:0005829">
    <property type="term" value="C:cytosol"/>
    <property type="evidence" value="ECO:0007669"/>
    <property type="project" value="TreeGrafter"/>
</dbReference>
<dbReference type="Gene3D" id="3.90.245.10">
    <property type="entry name" value="Ribonucleoside hydrolase-like"/>
    <property type="match status" value="1"/>
</dbReference>
<accession>A0A239VCD9</accession>
<dbReference type="STRING" id="1121387.GCA_000429885_01849"/>
<dbReference type="GO" id="GO:0045437">
    <property type="term" value="F:uridine nucleosidase activity"/>
    <property type="evidence" value="ECO:0007669"/>
    <property type="project" value="UniProtKB-ARBA"/>
</dbReference>
<dbReference type="CDD" id="cd02651">
    <property type="entry name" value="nuc_hydro_IU_UC_XIUA"/>
    <property type="match status" value="1"/>
</dbReference>
<keyword evidence="5" id="KW-1185">Reference proteome</keyword>
<dbReference type="EC" id="3.2.2.8" evidence="4"/>
<dbReference type="AlphaFoldDB" id="A0A239VCD9"/>
<dbReference type="OrthoDB" id="9797882at2"/>
<dbReference type="SUPFAM" id="SSF53590">
    <property type="entry name" value="Nucleoside hydrolase"/>
    <property type="match status" value="1"/>
</dbReference>
<dbReference type="InterPro" id="IPR015910">
    <property type="entry name" value="I/U_nuclsd_hydro_CS"/>
</dbReference>
<dbReference type="GeneID" id="63459017"/>